<dbReference type="InterPro" id="IPR032608">
    <property type="entry name" value="DUF4892"/>
</dbReference>
<dbReference type="CDD" id="cd07185">
    <property type="entry name" value="OmpA_C-like"/>
    <property type="match status" value="1"/>
</dbReference>
<dbReference type="SUPFAM" id="SSF103088">
    <property type="entry name" value="OmpA-like"/>
    <property type="match status" value="1"/>
</dbReference>
<dbReference type="InterPro" id="IPR036737">
    <property type="entry name" value="OmpA-like_sf"/>
</dbReference>
<comment type="subcellular location">
    <subcellularLocation>
        <location evidence="1">Cell outer membrane</location>
    </subcellularLocation>
</comment>
<dbReference type="InterPro" id="IPR050330">
    <property type="entry name" value="Bact_OuterMem_StrucFunc"/>
</dbReference>
<dbReference type="InterPro" id="IPR006665">
    <property type="entry name" value="OmpA-like"/>
</dbReference>
<accession>A0A109XY51</accession>
<dbReference type="AlphaFoldDB" id="A0A109XY51"/>
<dbReference type="PRINTS" id="PR01021">
    <property type="entry name" value="OMPADOMAIN"/>
</dbReference>
<reference evidence="7" key="1">
    <citation type="submission" date="2015-12" db="EMBL/GenBank/DDBJ databases">
        <title>FDA dAtabase for Regulatory Grade micrObial Sequences (FDA-ARGOS): Supporting development and validation of Infectious Disease Dx tests.</title>
        <authorList>
            <person name="Case J."/>
            <person name="Tallon L."/>
            <person name="Sadzewicz L."/>
            <person name="Sengamalay N."/>
            <person name="Ott S."/>
            <person name="Godinez A."/>
            <person name="Nagaraj S."/>
            <person name="Nadendla S."/>
            <person name="Sichtig H."/>
        </authorList>
    </citation>
    <scope>NUCLEOTIDE SEQUENCE [LARGE SCALE GENOMIC DNA]</scope>
    <source>
        <strain evidence="7">FDAARGOS_147</strain>
    </source>
</reference>
<evidence type="ECO:0000256" key="3">
    <source>
        <dbReference type="ARBA" id="ARBA00023237"/>
    </source>
</evidence>
<dbReference type="GO" id="GO:0009279">
    <property type="term" value="C:cell outer membrane"/>
    <property type="evidence" value="ECO:0007669"/>
    <property type="project" value="UniProtKB-SubCell"/>
</dbReference>
<evidence type="ECO:0000256" key="1">
    <source>
        <dbReference type="ARBA" id="ARBA00004442"/>
    </source>
</evidence>
<evidence type="ECO:0000313" key="6">
    <source>
        <dbReference type="EMBL" id="AMG39592.2"/>
    </source>
</evidence>
<organism evidence="6 7">
    <name type="scientific">Alcaligenes xylosoxydans xylosoxydans</name>
    <name type="common">Achromobacter xylosoxidans</name>
    <dbReference type="NCBI Taxonomy" id="85698"/>
    <lineage>
        <taxon>Bacteria</taxon>
        <taxon>Pseudomonadati</taxon>
        <taxon>Pseudomonadota</taxon>
        <taxon>Betaproteobacteria</taxon>
        <taxon>Burkholderiales</taxon>
        <taxon>Alcaligenaceae</taxon>
        <taxon>Achromobacter</taxon>
    </lineage>
</organism>
<evidence type="ECO:0000256" key="4">
    <source>
        <dbReference type="PROSITE-ProRule" id="PRU00473"/>
    </source>
</evidence>
<feature type="domain" description="OmpA-like" evidence="5">
    <location>
        <begin position="233"/>
        <end position="348"/>
    </location>
</feature>
<proteinExistence type="predicted"/>
<name>A0A109XY51_ALCXX</name>
<dbReference type="PANTHER" id="PTHR30329:SF21">
    <property type="entry name" value="LIPOPROTEIN YIAD-RELATED"/>
    <property type="match status" value="1"/>
</dbReference>
<dbReference type="Pfam" id="PF00691">
    <property type="entry name" value="OmpA"/>
    <property type="match status" value="1"/>
</dbReference>
<evidence type="ECO:0000256" key="2">
    <source>
        <dbReference type="ARBA" id="ARBA00023136"/>
    </source>
</evidence>
<dbReference type="EMBL" id="CP014060">
    <property type="protein sequence ID" value="AMG39592.2"/>
    <property type="molecule type" value="Genomic_DNA"/>
</dbReference>
<dbReference type="Pfam" id="PF16234">
    <property type="entry name" value="DUF4892"/>
    <property type="match status" value="1"/>
</dbReference>
<dbReference type="PROSITE" id="PS51123">
    <property type="entry name" value="OMPA_2"/>
    <property type="match status" value="1"/>
</dbReference>
<sequence>MHNGSRPRRGRFLVLDACRRLPAGSVEIVNAHIVKSACLAIVAATLAASSAWAEDVKGSRDHPALTRFTGAEIRAYEFKEYDEAVMPDRPITREDEAKGLTLEGKLTRIAYRIDGKKSALEVYRNYQGALQAGGFKTLFECKGDEQCGGDFQSFVLNSGKVSQPGQGDAAFGGKYYAVLARKEAPTGDIYVFLDVMDDNSNNITPVFQQVIETKPMQTGQVKVLDMAAMQKSLAESGRVAVYGVYFDTDKAEVKPESKAALDEMGKLLNANPKLKVYVVGHTDNQGTLAGNLDLSQKRADAVVKALEAGYKIPAARLSARGVASLAPVAANDAEAGRAKNRRVELVAQ</sequence>
<protein>
    <submittedName>
        <fullName evidence="6">DUF4892 domain-containing protein</fullName>
    </submittedName>
</protein>
<keyword evidence="2 4" id="KW-0472">Membrane</keyword>
<dbReference type="PANTHER" id="PTHR30329">
    <property type="entry name" value="STATOR ELEMENT OF FLAGELLAR MOTOR COMPLEX"/>
    <property type="match status" value="1"/>
</dbReference>
<dbReference type="InterPro" id="IPR006664">
    <property type="entry name" value="OMP_bac"/>
</dbReference>
<evidence type="ECO:0000259" key="5">
    <source>
        <dbReference type="PROSITE" id="PS51123"/>
    </source>
</evidence>
<dbReference type="Proteomes" id="UP000060602">
    <property type="component" value="Chromosome"/>
</dbReference>
<gene>
    <name evidence="6" type="ORF">AL504_28490</name>
</gene>
<keyword evidence="3" id="KW-0998">Cell outer membrane</keyword>
<dbReference type="Gene3D" id="3.30.1330.60">
    <property type="entry name" value="OmpA-like domain"/>
    <property type="match status" value="1"/>
</dbReference>
<evidence type="ECO:0000313" key="7">
    <source>
        <dbReference type="Proteomes" id="UP000060602"/>
    </source>
</evidence>